<gene>
    <name evidence="1" type="ORF">Syun_020813</name>
</gene>
<protein>
    <submittedName>
        <fullName evidence="1">Uncharacterized protein</fullName>
    </submittedName>
</protein>
<sequence>MGKTPEPFPFNSNGFNTLPPPSLAFAFRAFLRRVPEREGGIPFFGMQGKGGFRNQHCGLDRRM</sequence>
<name>A0AAP0IFT6_9MAGN</name>
<evidence type="ECO:0000313" key="2">
    <source>
        <dbReference type="Proteomes" id="UP001420932"/>
    </source>
</evidence>
<dbReference type="AlphaFoldDB" id="A0AAP0IFT6"/>
<proteinExistence type="predicted"/>
<organism evidence="1 2">
    <name type="scientific">Stephania yunnanensis</name>
    <dbReference type="NCBI Taxonomy" id="152371"/>
    <lineage>
        <taxon>Eukaryota</taxon>
        <taxon>Viridiplantae</taxon>
        <taxon>Streptophyta</taxon>
        <taxon>Embryophyta</taxon>
        <taxon>Tracheophyta</taxon>
        <taxon>Spermatophyta</taxon>
        <taxon>Magnoliopsida</taxon>
        <taxon>Ranunculales</taxon>
        <taxon>Menispermaceae</taxon>
        <taxon>Menispermoideae</taxon>
        <taxon>Cissampelideae</taxon>
        <taxon>Stephania</taxon>
    </lineage>
</organism>
<comment type="caution">
    <text evidence="1">The sequence shown here is derived from an EMBL/GenBank/DDBJ whole genome shotgun (WGS) entry which is preliminary data.</text>
</comment>
<evidence type="ECO:0000313" key="1">
    <source>
        <dbReference type="EMBL" id="KAK9114016.1"/>
    </source>
</evidence>
<keyword evidence="2" id="KW-1185">Reference proteome</keyword>
<accession>A0AAP0IFT6</accession>
<dbReference type="Proteomes" id="UP001420932">
    <property type="component" value="Unassembled WGS sequence"/>
</dbReference>
<reference evidence="1 2" key="1">
    <citation type="submission" date="2024-01" db="EMBL/GenBank/DDBJ databases">
        <title>Genome assemblies of Stephania.</title>
        <authorList>
            <person name="Yang L."/>
        </authorList>
    </citation>
    <scope>NUCLEOTIDE SEQUENCE [LARGE SCALE GENOMIC DNA]</scope>
    <source>
        <strain evidence="1">YNDBR</strain>
        <tissue evidence="1">Leaf</tissue>
    </source>
</reference>
<dbReference type="EMBL" id="JBBNAF010000009">
    <property type="protein sequence ID" value="KAK9114016.1"/>
    <property type="molecule type" value="Genomic_DNA"/>
</dbReference>